<evidence type="ECO:0000256" key="8">
    <source>
        <dbReference type="ARBA" id="ARBA00023136"/>
    </source>
</evidence>
<dbReference type="InterPro" id="IPR043429">
    <property type="entry name" value="ArtM/GltK/GlnP/TcyL/YhdX-like"/>
</dbReference>
<dbReference type="CDD" id="cd06261">
    <property type="entry name" value="TM_PBP2"/>
    <property type="match status" value="1"/>
</dbReference>
<evidence type="ECO:0000256" key="7">
    <source>
        <dbReference type="ARBA" id="ARBA00022989"/>
    </source>
</evidence>
<proteinExistence type="inferred from homology"/>
<keyword evidence="6" id="KW-0029">Amino-acid transport</keyword>
<keyword evidence="5 12" id="KW-0812">Transmembrane</keyword>
<name>A0A8E2W8L1_RHILI</name>
<dbReference type="Proteomes" id="UP000245631">
    <property type="component" value="Unassembled WGS sequence"/>
</dbReference>
<comment type="caution">
    <text evidence="14">The sequence shown here is derived from an EMBL/GenBank/DDBJ whole genome shotgun (WGS) entry which is preliminary data.</text>
</comment>
<keyword evidence="7 12" id="KW-1133">Transmembrane helix</keyword>
<dbReference type="GO" id="GO:0022857">
    <property type="term" value="F:transmembrane transporter activity"/>
    <property type="evidence" value="ECO:0007669"/>
    <property type="project" value="InterPro"/>
</dbReference>
<keyword evidence="3 12" id="KW-0813">Transport</keyword>
<evidence type="ECO:0000256" key="4">
    <source>
        <dbReference type="ARBA" id="ARBA00022475"/>
    </source>
</evidence>
<dbReference type="FunFam" id="1.10.3720.10:FF:000006">
    <property type="entry name" value="Glutamate/aspartate ABC transporter, permease protein GltK"/>
    <property type="match status" value="1"/>
</dbReference>
<evidence type="ECO:0000256" key="3">
    <source>
        <dbReference type="ARBA" id="ARBA00022448"/>
    </source>
</evidence>
<evidence type="ECO:0000256" key="6">
    <source>
        <dbReference type="ARBA" id="ARBA00022970"/>
    </source>
</evidence>
<evidence type="ECO:0000256" key="5">
    <source>
        <dbReference type="ARBA" id="ARBA00022692"/>
    </source>
</evidence>
<comment type="subcellular location">
    <subcellularLocation>
        <location evidence="1">Cell inner membrane</location>
        <topology evidence="1">Multi-pass membrane protein</topology>
    </subcellularLocation>
    <subcellularLocation>
        <location evidence="12">Cell membrane</location>
        <topology evidence="12">Multi-pass membrane protein</topology>
    </subcellularLocation>
</comment>
<feature type="transmembrane region" description="Helical" evidence="12">
    <location>
        <begin position="112"/>
        <end position="137"/>
    </location>
</feature>
<feature type="transmembrane region" description="Helical" evidence="12">
    <location>
        <begin position="78"/>
        <end position="100"/>
    </location>
</feature>
<keyword evidence="8 12" id="KW-0472">Membrane</keyword>
<feature type="transmembrane region" description="Helical" evidence="12">
    <location>
        <begin position="30"/>
        <end position="51"/>
    </location>
</feature>
<feature type="domain" description="ABC transmembrane type-1" evidence="13">
    <location>
        <begin position="74"/>
        <end position="277"/>
    </location>
</feature>
<dbReference type="InterPro" id="IPR035906">
    <property type="entry name" value="MetI-like_sf"/>
</dbReference>
<dbReference type="PANTHER" id="PTHR30614">
    <property type="entry name" value="MEMBRANE COMPONENT OF AMINO ACID ABC TRANSPORTER"/>
    <property type="match status" value="1"/>
</dbReference>
<feature type="transmembrane region" description="Helical" evidence="12">
    <location>
        <begin position="259"/>
        <end position="283"/>
    </location>
</feature>
<dbReference type="NCBIfam" id="TIGR01726">
    <property type="entry name" value="HEQRo_perm_3TM"/>
    <property type="match status" value="1"/>
</dbReference>
<dbReference type="GeneID" id="61054678"/>
<comment type="similarity">
    <text evidence="2">Belongs to the binding-protein-dependent transport system permease family. HisMQ subfamily.</text>
</comment>
<organism evidence="14 15">
    <name type="scientific">Rhizobium loti</name>
    <name type="common">Mesorhizobium loti</name>
    <dbReference type="NCBI Taxonomy" id="381"/>
    <lineage>
        <taxon>Bacteria</taxon>
        <taxon>Pseudomonadati</taxon>
        <taxon>Pseudomonadota</taxon>
        <taxon>Alphaproteobacteria</taxon>
        <taxon>Hyphomicrobiales</taxon>
        <taxon>Phyllobacteriaceae</taxon>
        <taxon>Mesorhizobium</taxon>
    </lineage>
</organism>
<dbReference type="Gene3D" id="1.10.3720.10">
    <property type="entry name" value="MetI-like"/>
    <property type="match status" value="1"/>
</dbReference>
<evidence type="ECO:0000256" key="2">
    <source>
        <dbReference type="ARBA" id="ARBA00010072"/>
    </source>
</evidence>
<evidence type="ECO:0000256" key="10">
    <source>
        <dbReference type="ARBA" id="ARBA00062718"/>
    </source>
</evidence>
<evidence type="ECO:0000256" key="12">
    <source>
        <dbReference type="RuleBase" id="RU363032"/>
    </source>
</evidence>
<dbReference type="InterPro" id="IPR000515">
    <property type="entry name" value="MetI-like"/>
</dbReference>
<evidence type="ECO:0000256" key="11">
    <source>
        <dbReference type="ARBA" id="ARBA00073645"/>
    </source>
</evidence>
<evidence type="ECO:0000259" key="13">
    <source>
        <dbReference type="PROSITE" id="PS50928"/>
    </source>
</evidence>
<dbReference type="SUPFAM" id="SSF161098">
    <property type="entry name" value="MetI-like"/>
    <property type="match status" value="1"/>
</dbReference>
<feature type="transmembrane region" description="Helical" evidence="12">
    <location>
        <begin position="157"/>
        <end position="177"/>
    </location>
</feature>
<dbReference type="EMBL" id="QGGH01000010">
    <property type="protein sequence ID" value="PWJ88598.1"/>
    <property type="molecule type" value="Genomic_DNA"/>
</dbReference>
<dbReference type="PROSITE" id="PS50928">
    <property type="entry name" value="ABC_TM1"/>
    <property type="match status" value="1"/>
</dbReference>
<reference evidence="14 15" key="1">
    <citation type="submission" date="2018-05" db="EMBL/GenBank/DDBJ databases">
        <title>Genomic Encyclopedia of Type Strains, Phase IV (KMG-IV): sequencing the most valuable type-strain genomes for metagenomic binning, comparative biology and taxonomic classification.</title>
        <authorList>
            <person name="Goeker M."/>
        </authorList>
    </citation>
    <scope>NUCLEOTIDE SEQUENCE [LARGE SCALE GENOMIC DNA]</scope>
    <source>
        <strain evidence="14 15">DSM 2626</strain>
    </source>
</reference>
<protein>
    <recommendedName>
        <fullName evidence="11">Glutamate/aspartate import permease protein GltK</fullName>
    </recommendedName>
</protein>
<sequence length="313" mass="34723">MGVAHPTEIRIEPGVAEAVSRLTVVPQRRYGIWVGTALALFLAFLIIRAFASNPAFAWPTVVGYLLHPSVMRGLGNTLMLTAVIMILAIVVGTVIAIMRVSPSPVLRSFAGLYVWFFRGVPALIQLIFWFNLSLLVREVSLTIPFVGTLFSVRTNDFMTPFFSAVVALSLCEAGYMAEIIRAGIKSVPSGQAEAASALGMPYRLILKRITLPQAMRFVLPPTGNEAINLLKMTSLVTFIAVDDLFYSAQSIYARTFETIPLLIVVAFWYLAVVSVMSVGQHFLERHFGRSDTRRDPMTMRFLRNFISLRGISR</sequence>
<evidence type="ECO:0000313" key="15">
    <source>
        <dbReference type="Proteomes" id="UP000245631"/>
    </source>
</evidence>
<comment type="function">
    <text evidence="9">Part of the ABC transporter complex GltIJKL involved in glutamate and aspartate uptake. Probably responsible for the translocation of the substrate across the membrane.</text>
</comment>
<dbReference type="Pfam" id="PF00528">
    <property type="entry name" value="BPD_transp_1"/>
    <property type="match status" value="1"/>
</dbReference>
<gene>
    <name evidence="14" type="ORF">C8D77_11065</name>
</gene>
<evidence type="ECO:0000313" key="14">
    <source>
        <dbReference type="EMBL" id="PWJ88598.1"/>
    </source>
</evidence>
<dbReference type="GO" id="GO:0043190">
    <property type="term" value="C:ATP-binding cassette (ABC) transporter complex"/>
    <property type="evidence" value="ECO:0007669"/>
    <property type="project" value="InterPro"/>
</dbReference>
<evidence type="ECO:0000256" key="9">
    <source>
        <dbReference type="ARBA" id="ARBA00060298"/>
    </source>
</evidence>
<dbReference type="AlphaFoldDB" id="A0A8E2W8L1"/>
<dbReference type="RefSeq" id="WP_109669966.1">
    <property type="nucleotide sequence ID" value="NZ_QGGH01000010.1"/>
</dbReference>
<comment type="subunit">
    <text evidence="10">The complex is composed of two ATP-binding proteins (GltL), two transmembrane proteins (GltJ and GltK) and a solute-binding protein (GltI).</text>
</comment>
<evidence type="ECO:0000256" key="1">
    <source>
        <dbReference type="ARBA" id="ARBA00004429"/>
    </source>
</evidence>
<keyword evidence="4" id="KW-1003">Cell membrane</keyword>
<dbReference type="PANTHER" id="PTHR30614:SF0">
    <property type="entry name" value="L-CYSTINE TRANSPORT SYSTEM PERMEASE PROTEIN TCYL"/>
    <property type="match status" value="1"/>
</dbReference>
<accession>A0A8E2W8L1</accession>
<dbReference type="InterPro" id="IPR010065">
    <property type="entry name" value="AA_ABC_transptr_permease_3TM"/>
</dbReference>
<dbReference type="GO" id="GO:0006865">
    <property type="term" value="P:amino acid transport"/>
    <property type="evidence" value="ECO:0007669"/>
    <property type="project" value="UniProtKB-KW"/>
</dbReference>